<dbReference type="OrthoDB" id="2479530at2"/>
<evidence type="ECO:0000313" key="4">
    <source>
        <dbReference type="Proteomes" id="UP000305233"/>
    </source>
</evidence>
<feature type="region of interest" description="Disordered" evidence="1">
    <location>
        <begin position="485"/>
        <end position="516"/>
    </location>
</feature>
<dbReference type="InterPro" id="IPR011050">
    <property type="entry name" value="Pectin_lyase_fold/virulence"/>
</dbReference>
<dbReference type="PROSITE" id="PS51257">
    <property type="entry name" value="PROKAR_LIPOPROTEIN"/>
    <property type="match status" value="1"/>
</dbReference>
<sequence length="516" mass="55241">MPVSRRAFLTGAAVLGIGAVSACESAPSTWQSRLLGVAKDGTLTYHEPNGYRLPDFGAVGYRGGQQLPTVETVRTVGPIEGDNTAHLQSAIDEVAGMPLGPQGFRGALELRPGTYRIKGTLRVAGNGVVLRGAGDGEDPETNTVLRAVGNSPSARDVIVVGTRGSWNGQDPDTRTKVTDELVPLGSTSLTVADPGSLGEGDLVVIVHPDDPTWLKAIDRGGTEDDPSWKPDDVPIMYLRRVVEVSGDRITIDAPLYQALDRSLTRCYLYRWDEAGLSTDIGVEKLRIDIKASGTKDRKHAANGIRLMNLRDAWVRDCTVLRFAKAGIYTTYTTQATVAGCHALEPASPIRPGYRYNFDAEQGSQQILFTDCHATQGRHSFVANGGSSTSGIVFHRTTATGSRASSEGHRRWSQGLLFDNHEEIRPRVDTTILLGSRGDYGSGHGWSAVNSVAWNTRASARLVVQRPPTAQNFAIGCGGRVTGNGPVDAPTGYREGTGRPGLEPASLYEAQHAASTR</sequence>
<dbReference type="InterPro" id="IPR012334">
    <property type="entry name" value="Pectin_lyas_fold"/>
</dbReference>
<comment type="caution">
    <text evidence="3">The sequence shown here is derived from an EMBL/GenBank/DDBJ whole genome shotgun (WGS) entry which is preliminary data.</text>
</comment>
<name>A0A4S5E392_9MICC</name>
<dbReference type="Proteomes" id="UP000305233">
    <property type="component" value="Unassembled WGS sequence"/>
</dbReference>
<proteinExistence type="predicted"/>
<gene>
    <name evidence="3" type="ORF">E8P82_11145</name>
</gene>
<dbReference type="InterPro" id="IPR006311">
    <property type="entry name" value="TAT_signal"/>
</dbReference>
<dbReference type="SUPFAM" id="SSF51126">
    <property type="entry name" value="Pectin lyase-like"/>
    <property type="match status" value="1"/>
</dbReference>
<evidence type="ECO:0000313" key="3">
    <source>
        <dbReference type="EMBL" id="THJ65832.1"/>
    </source>
</evidence>
<reference evidence="3 4" key="1">
    <citation type="submission" date="2019-04" db="EMBL/GenBank/DDBJ databases">
        <authorList>
            <person name="Liu Q."/>
            <person name="Xin Y.-H."/>
        </authorList>
    </citation>
    <scope>NUCLEOTIDE SEQUENCE [LARGE SCALE GENOMIC DNA]</scope>
    <source>
        <strain evidence="3 4">AM23</strain>
    </source>
</reference>
<feature type="chain" id="PRO_5020873090" evidence="2">
    <location>
        <begin position="23"/>
        <end position="516"/>
    </location>
</feature>
<evidence type="ECO:0000256" key="2">
    <source>
        <dbReference type="SAM" id="SignalP"/>
    </source>
</evidence>
<protein>
    <submittedName>
        <fullName evidence="3">Peptidoglycan-binding protein</fullName>
    </submittedName>
</protein>
<evidence type="ECO:0000256" key="1">
    <source>
        <dbReference type="SAM" id="MobiDB-lite"/>
    </source>
</evidence>
<dbReference type="Gene3D" id="2.160.20.10">
    <property type="entry name" value="Single-stranded right-handed beta-helix, Pectin lyase-like"/>
    <property type="match status" value="2"/>
</dbReference>
<accession>A0A4S5E392</accession>
<feature type="signal peptide" evidence="2">
    <location>
        <begin position="1"/>
        <end position="22"/>
    </location>
</feature>
<dbReference type="RefSeq" id="WP_136454926.1">
    <property type="nucleotide sequence ID" value="NZ_SSWH01000009.1"/>
</dbReference>
<keyword evidence="2" id="KW-0732">Signal</keyword>
<dbReference type="AlphaFoldDB" id="A0A4S5E392"/>
<dbReference type="PROSITE" id="PS51318">
    <property type="entry name" value="TAT"/>
    <property type="match status" value="1"/>
</dbReference>
<organism evidence="3 4">
    <name type="scientific">Arthrobacter echini</name>
    <dbReference type="NCBI Taxonomy" id="1529066"/>
    <lineage>
        <taxon>Bacteria</taxon>
        <taxon>Bacillati</taxon>
        <taxon>Actinomycetota</taxon>
        <taxon>Actinomycetes</taxon>
        <taxon>Micrococcales</taxon>
        <taxon>Micrococcaceae</taxon>
        <taxon>Arthrobacter</taxon>
    </lineage>
</organism>
<keyword evidence="4" id="KW-1185">Reference proteome</keyword>
<dbReference type="EMBL" id="SSWH01000009">
    <property type="protein sequence ID" value="THJ65832.1"/>
    <property type="molecule type" value="Genomic_DNA"/>
</dbReference>